<dbReference type="InterPro" id="IPR035965">
    <property type="entry name" value="PAS-like_dom_sf"/>
</dbReference>
<dbReference type="Proteomes" id="UP000736328">
    <property type="component" value="Unassembled WGS sequence"/>
</dbReference>
<dbReference type="EMBL" id="JACQXR010000097">
    <property type="protein sequence ID" value="MBI4727033.1"/>
    <property type="molecule type" value="Genomic_DNA"/>
</dbReference>
<keyword evidence="7 9" id="KW-0472">Membrane</keyword>
<evidence type="ECO:0000256" key="6">
    <source>
        <dbReference type="ARBA" id="ARBA00023012"/>
    </source>
</evidence>
<dbReference type="PANTHER" id="PTHR43711">
    <property type="entry name" value="TWO-COMPONENT HISTIDINE KINASE"/>
    <property type="match status" value="1"/>
</dbReference>
<dbReference type="InterPro" id="IPR036890">
    <property type="entry name" value="HATPase_C_sf"/>
</dbReference>
<dbReference type="InterPro" id="IPR036097">
    <property type="entry name" value="HisK_dim/P_sf"/>
</dbReference>
<proteinExistence type="predicted"/>
<dbReference type="CDD" id="cd00082">
    <property type="entry name" value="HisKA"/>
    <property type="match status" value="1"/>
</dbReference>
<dbReference type="SMART" id="SM00387">
    <property type="entry name" value="HATPase_c"/>
    <property type="match status" value="1"/>
</dbReference>
<reference evidence="12" key="1">
    <citation type="submission" date="2020-07" db="EMBL/GenBank/DDBJ databases">
        <title>Huge and variable diversity of episymbiotic CPR bacteria and DPANN archaea in groundwater ecosystems.</title>
        <authorList>
            <person name="He C.Y."/>
            <person name="Keren R."/>
            <person name="Whittaker M."/>
            <person name="Farag I.F."/>
            <person name="Doudna J."/>
            <person name="Cate J.H.D."/>
            <person name="Banfield J.F."/>
        </authorList>
    </citation>
    <scope>NUCLEOTIDE SEQUENCE</scope>
    <source>
        <strain evidence="12">NC_groundwater_1520_Pr4_B-0.1um_53_5</strain>
    </source>
</reference>
<dbReference type="InterPro" id="IPR003661">
    <property type="entry name" value="HisK_dim/P_dom"/>
</dbReference>
<dbReference type="Pfam" id="PF02518">
    <property type="entry name" value="HATPase_c"/>
    <property type="match status" value="1"/>
</dbReference>
<dbReference type="Gene3D" id="1.10.287.130">
    <property type="match status" value="1"/>
</dbReference>
<dbReference type="SUPFAM" id="SSF55785">
    <property type="entry name" value="PYP-like sensor domain (PAS domain)"/>
    <property type="match status" value="1"/>
</dbReference>
<dbReference type="Gene3D" id="3.30.450.20">
    <property type="entry name" value="PAS domain"/>
    <property type="match status" value="1"/>
</dbReference>
<keyword evidence="5 12" id="KW-0418">Kinase</keyword>
<dbReference type="PANTHER" id="PTHR43711:SF1">
    <property type="entry name" value="HISTIDINE KINASE 1"/>
    <property type="match status" value="1"/>
</dbReference>
<evidence type="ECO:0000313" key="12">
    <source>
        <dbReference type="EMBL" id="MBI4727033.1"/>
    </source>
</evidence>
<keyword evidence="4" id="KW-0808">Transferase</keyword>
<dbReference type="InterPro" id="IPR004358">
    <property type="entry name" value="Sig_transdc_His_kin-like_C"/>
</dbReference>
<dbReference type="CDD" id="cd00130">
    <property type="entry name" value="PAS"/>
    <property type="match status" value="1"/>
</dbReference>
<accession>A0A933IBR0</accession>
<dbReference type="InterPro" id="IPR000014">
    <property type="entry name" value="PAS"/>
</dbReference>
<dbReference type="FunFam" id="3.30.565.10:FF:000006">
    <property type="entry name" value="Sensor histidine kinase WalK"/>
    <property type="match status" value="1"/>
</dbReference>
<name>A0A933IBR0_UNCT6</name>
<evidence type="ECO:0000313" key="13">
    <source>
        <dbReference type="Proteomes" id="UP000736328"/>
    </source>
</evidence>
<dbReference type="SMART" id="SM00388">
    <property type="entry name" value="HisKA"/>
    <property type="match status" value="1"/>
</dbReference>
<comment type="caution">
    <text evidence="12">The sequence shown here is derived from an EMBL/GenBank/DDBJ whole genome shotgun (WGS) entry which is preliminary data.</text>
</comment>
<dbReference type="EC" id="2.7.13.3" evidence="2"/>
<evidence type="ECO:0000256" key="3">
    <source>
        <dbReference type="ARBA" id="ARBA00022553"/>
    </source>
</evidence>
<evidence type="ECO:0000256" key="7">
    <source>
        <dbReference type="ARBA" id="ARBA00023136"/>
    </source>
</evidence>
<dbReference type="Pfam" id="PF00512">
    <property type="entry name" value="HisKA"/>
    <property type="match status" value="1"/>
</dbReference>
<dbReference type="CDD" id="cd00075">
    <property type="entry name" value="HATPase"/>
    <property type="match status" value="1"/>
</dbReference>
<feature type="transmembrane region" description="Helical" evidence="9">
    <location>
        <begin position="28"/>
        <end position="47"/>
    </location>
</feature>
<comment type="catalytic activity">
    <reaction evidence="1">
        <text>ATP + protein L-histidine = ADP + protein N-phospho-L-histidine.</text>
        <dbReference type="EC" id="2.7.13.3"/>
    </reaction>
</comment>
<feature type="domain" description="Histidine kinase" evidence="10">
    <location>
        <begin position="222"/>
        <end position="444"/>
    </location>
</feature>
<evidence type="ECO:0000256" key="8">
    <source>
        <dbReference type="SAM" id="Coils"/>
    </source>
</evidence>
<dbReference type="InterPro" id="IPR050736">
    <property type="entry name" value="Sensor_HK_Regulatory"/>
</dbReference>
<dbReference type="GO" id="GO:0000155">
    <property type="term" value="F:phosphorelay sensor kinase activity"/>
    <property type="evidence" value="ECO:0007669"/>
    <property type="project" value="InterPro"/>
</dbReference>
<keyword evidence="6" id="KW-0902">Two-component regulatory system</keyword>
<sequence length="444" mass="49559">MLSWLWFLAIPFLAGIFLASQTLALKIAGGGGMLLLFGWGAWLYFNLSRQKSRTERVLDDLAQSKDEAGRQKSQSQELARQREKLEESRKELECQLQELKSAWDSLPAGMMLISKPEGKVLSINSEAERISGYRAIEIVGRNWEQALIAPQNPAQENSRIQAIKDKDLAELDQDKIILKDGTELEVYSRIWNLPGGRRTGWMFYPKNQAMDYNRLREEFITNISHELRTPLTVIKGYAEILYEDAKASGNEQADLMKVIVDEGDRLAGLLDSIINFRQASSGMLGLRQEKVDIIALLNAVIHDLEPKASKKSVKILKKLPVTLAPSRGDFNALRFAFSNILDNAVKFNTPGGGITVETGGWRLEDGMWKMQVHISDTGTGIAPEVLPHIFEKFYRTDQEVHTIQGTGIGLSLTKEILETHGGNIAVESTVGKGTKFTVSLPMSE</sequence>
<dbReference type="PRINTS" id="PR00344">
    <property type="entry name" value="BCTRLSENSOR"/>
</dbReference>
<evidence type="ECO:0000256" key="2">
    <source>
        <dbReference type="ARBA" id="ARBA00012438"/>
    </source>
</evidence>
<dbReference type="SUPFAM" id="SSF55874">
    <property type="entry name" value="ATPase domain of HSP90 chaperone/DNA topoisomerase II/histidine kinase"/>
    <property type="match status" value="1"/>
</dbReference>
<dbReference type="SMART" id="SM00091">
    <property type="entry name" value="PAS"/>
    <property type="match status" value="1"/>
</dbReference>
<dbReference type="InterPro" id="IPR005467">
    <property type="entry name" value="His_kinase_dom"/>
</dbReference>
<dbReference type="NCBIfam" id="TIGR00229">
    <property type="entry name" value="sensory_box"/>
    <property type="match status" value="1"/>
</dbReference>
<dbReference type="AlphaFoldDB" id="A0A933IBR0"/>
<dbReference type="SUPFAM" id="SSF47384">
    <property type="entry name" value="Homodimeric domain of signal transducing histidine kinase"/>
    <property type="match status" value="1"/>
</dbReference>
<keyword evidence="8" id="KW-0175">Coiled coil</keyword>
<evidence type="ECO:0000256" key="1">
    <source>
        <dbReference type="ARBA" id="ARBA00000085"/>
    </source>
</evidence>
<keyword evidence="9" id="KW-1133">Transmembrane helix</keyword>
<dbReference type="FunFam" id="1.10.287.130:FF:000001">
    <property type="entry name" value="Two-component sensor histidine kinase"/>
    <property type="match status" value="1"/>
</dbReference>
<dbReference type="InterPro" id="IPR003594">
    <property type="entry name" value="HATPase_dom"/>
</dbReference>
<dbReference type="PROSITE" id="PS50109">
    <property type="entry name" value="HIS_KIN"/>
    <property type="match status" value="1"/>
</dbReference>
<feature type="domain" description="PAS" evidence="11">
    <location>
        <begin position="111"/>
        <end position="167"/>
    </location>
</feature>
<feature type="coiled-coil region" evidence="8">
    <location>
        <begin position="68"/>
        <end position="102"/>
    </location>
</feature>
<keyword evidence="3" id="KW-0597">Phosphoprotein</keyword>
<evidence type="ECO:0000256" key="4">
    <source>
        <dbReference type="ARBA" id="ARBA00022679"/>
    </source>
</evidence>
<keyword evidence="9" id="KW-0812">Transmembrane</keyword>
<organism evidence="12 13">
    <name type="scientific">candidate division TA06 bacterium</name>
    <dbReference type="NCBI Taxonomy" id="2250710"/>
    <lineage>
        <taxon>Bacteria</taxon>
        <taxon>Bacteria division TA06</taxon>
    </lineage>
</organism>
<evidence type="ECO:0000256" key="5">
    <source>
        <dbReference type="ARBA" id="ARBA00022777"/>
    </source>
</evidence>
<evidence type="ECO:0000259" key="10">
    <source>
        <dbReference type="PROSITE" id="PS50109"/>
    </source>
</evidence>
<gene>
    <name evidence="12" type="ORF">HY768_07395</name>
</gene>
<dbReference type="Gene3D" id="3.30.565.10">
    <property type="entry name" value="Histidine kinase-like ATPase, C-terminal domain"/>
    <property type="match status" value="1"/>
</dbReference>
<evidence type="ECO:0000259" key="11">
    <source>
        <dbReference type="PROSITE" id="PS50112"/>
    </source>
</evidence>
<dbReference type="PROSITE" id="PS50112">
    <property type="entry name" value="PAS"/>
    <property type="match status" value="1"/>
</dbReference>
<protein>
    <recommendedName>
        <fullName evidence="2">histidine kinase</fullName>
        <ecNumber evidence="2">2.7.13.3</ecNumber>
    </recommendedName>
</protein>
<evidence type="ECO:0000256" key="9">
    <source>
        <dbReference type="SAM" id="Phobius"/>
    </source>
</evidence>